<feature type="region of interest" description="Disordered" evidence="1">
    <location>
        <begin position="60"/>
        <end position="80"/>
    </location>
</feature>
<sequence length="402" mass="43022">MTSPVHGSHPQRRDGDEHRAQDWRASRASRGHALALAAAVAALGAWIWADPAEVRSSAAIDRDADPGVRGARPSRTPDARHAPAAAVVDAHGPQPVEVCGLRDAPLTADGAGGLAALSTSTGSDPLAQTRARLLAALRQDGRARARVAAQLLDRPDTEDPLVWHAWAQATLQSAMAEPDPVALGWAEDACGRLIGTDKGDLGSACRRELIRTRLRIEPDNARHWAALAEEDPAAADEAWQGLLRARRWQDVPQALALVTQQALPADVPGYLRLALAAEVDVRAAALPSPGERFLMTRCVEQAPGRQAECRRLAGMLVAHSDATQALALGLKIGEAAGWPQARLQAVQDELQALASDRVRWRPEASQPLSCRSVDTWLQHLQEMASVGELPALRRRLAQHPAG</sequence>
<protein>
    <recommendedName>
        <fullName evidence="4">Secreted protein</fullName>
    </recommendedName>
</protein>
<organism evidence="2 3">
    <name type="scientific">Lysobacter brunescens</name>
    <dbReference type="NCBI Taxonomy" id="262323"/>
    <lineage>
        <taxon>Bacteria</taxon>
        <taxon>Pseudomonadati</taxon>
        <taxon>Pseudomonadota</taxon>
        <taxon>Gammaproteobacteria</taxon>
        <taxon>Lysobacterales</taxon>
        <taxon>Lysobacteraceae</taxon>
        <taxon>Lysobacter</taxon>
    </lineage>
</organism>
<evidence type="ECO:0008006" key="4">
    <source>
        <dbReference type="Google" id="ProtNLM"/>
    </source>
</evidence>
<accession>A0ABW2Y7N5</accession>
<gene>
    <name evidence="2" type="ORF">ACFQ0E_00655</name>
</gene>
<dbReference type="EMBL" id="JBHTIF010000001">
    <property type="protein sequence ID" value="MFD0724098.1"/>
    <property type="molecule type" value="Genomic_DNA"/>
</dbReference>
<comment type="caution">
    <text evidence="2">The sequence shown here is derived from an EMBL/GenBank/DDBJ whole genome shotgun (WGS) entry which is preliminary data.</text>
</comment>
<keyword evidence="3" id="KW-1185">Reference proteome</keyword>
<feature type="region of interest" description="Disordered" evidence="1">
    <location>
        <begin position="1"/>
        <end position="25"/>
    </location>
</feature>
<evidence type="ECO:0000313" key="2">
    <source>
        <dbReference type="EMBL" id="MFD0724098.1"/>
    </source>
</evidence>
<proteinExistence type="predicted"/>
<evidence type="ECO:0000313" key="3">
    <source>
        <dbReference type="Proteomes" id="UP001597110"/>
    </source>
</evidence>
<name>A0ABW2Y7N5_9GAMM</name>
<reference evidence="3" key="1">
    <citation type="journal article" date="2019" name="Int. J. Syst. Evol. Microbiol.">
        <title>The Global Catalogue of Microorganisms (GCM) 10K type strain sequencing project: providing services to taxonomists for standard genome sequencing and annotation.</title>
        <authorList>
            <consortium name="The Broad Institute Genomics Platform"/>
            <consortium name="The Broad Institute Genome Sequencing Center for Infectious Disease"/>
            <person name="Wu L."/>
            <person name="Ma J."/>
        </authorList>
    </citation>
    <scope>NUCLEOTIDE SEQUENCE [LARGE SCALE GENOMIC DNA]</scope>
    <source>
        <strain evidence="3">CCUG 55585</strain>
    </source>
</reference>
<evidence type="ECO:0000256" key="1">
    <source>
        <dbReference type="SAM" id="MobiDB-lite"/>
    </source>
</evidence>
<dbReference type="RefSeq" id="WP_386821780.1">
    <property type="nucleotide sequence ID" value="NZ_JBHTIF010000001.1"/>
</dbReference>
<dbReference type="Proteomes" id="UP001597110">
    <property type="component" value="Unassembled WGS sequence"/>
</dbReference>
<feature type="compositionally biased region" description="Basic and acidic residues" evidence="1">
    <location>
        <begin position="11"/>
        <end position="25"/>
    </location>
</feature>